<comment type="caution">
    <text evidence="8">The sequence shown here is derived from an EMBL/GenBank/DDBJ whole genome shotgun (WGS) entry which is preliminary data.</text>
</comment>
<comment type="subcellular location">
    <subcellularLocation>
        <location evidence="1">Membrane</location>
        <topology evidence="1">Multi-pass membrane protein</topology>
    </subcellularLocation>
</comment>
<sequence>MLADSIRRLHDYLETTFPYGFLITIADNDSTDGTWPLALGLSTDLPNVRAVRLEKRGKGRALRTVWAQSNADVVAYMDVDLSTDLNAFLPLIAPLLSGHSDLAIGTRLSRGSNVVRGAKREIISRSYNLLLRSTMGVRFSDAQCGFKAVRTDVAQALLPVVENEEWFFDTELLLMAEQLGLRIHEVPVDWVDDPDSRVDIRRAVSDDLRGMARVARKILSGAAHIPVPVSVQHARLPAGMAWQLASFAIIGVISTLVHLALYLFFRALMPPLAANAVAVLITAVANIAANRRFTFRVTGWARAVRHHLEGGVAFLISLVVSTGGLALLHLVVPAPSTHAELIAVVVANGLATLVRFLLLRTWVFNPRRAKQAAA</sequence>
<dbReference type="GO" id="GO:0016020">
    <property type="term" value="C:membrane"/>
    <property type="evidence" value="ECO:0007669"/>
    <property type="project" value="UniProtKB-SubCell"/>
</dbReference>
<gene>
    <name evidence="8" type="ORF">Pth03_36450</name>
</gene>
<dbReference type="Proteomes" id="UP000605992">
    <property type="component" value="Unassembled WGS sequence"/>
</dbReference>
<dbReference type="Pfam" id="PF04138">
    <property type="entry name" value="GtrA_DPMS_TM"/>
    <property type="match status" value="1"/>
</dbReference>
<evidence type="ECO:0000256" key="2">
    <source>
        <dbReference type="ARBA" id="ARBA00022692"/>
    </source>
</evidence>
<evidence type="ECO:0000256" key="5">
    <source>
        <dbReference type="SAM" id="Phobius"/>
    </source>
</evidence>
<evidence type="ECO:0000313" key="9">
    <source>
        <dbReference type="Proteomes" id="UP000605992"/>
    </source>
</evidence>
<proteinExistence type="predicted"/>
<dbReference type="Gene3D" id="3.90.550.10">
    <property type="entry name" value="Spore Coat Polysaccharide Biosynthesis Protein SpsA, Chain A"/>
    <property type="match status" value="1"/>
</dbReference>
<dbReference type="InterPro" id="IPR001173">
    <property type="entry name" value="Glyco_trans_2-like"/>
</dbReference>
<accession>A0A8J3V205</accession>
<feature type="domain" description="Glycosyltransferase 2-like" evidence="6">
    <location>
        <begin position="10"/>
        <end position="156"/>
    </location>
</feature>
<evidence type="ECO:0000259" key="7">
    <source>
        <dbReference type="Pfam" id="PF04138"/>
    </source>
</evidence>
<keyword evidence="2 5" id="KW-0812">Transmembrane</keyword>
<evidence type="ECO:0000259" key="6">
    <source>
        <dbReference type="Pfam" id="PF00535"/>
    </source>
</evidence>
<keyword evidence="3 5" id="KW-1133">Transmembrane helix</keyword>
<feature type="domain" description="GtrA/DPMS transmembrane" evidence="7">
    <location>
        <begin position="247"/>
        <end position="364"/>
    </location>
</feature>
<evidence type="ECO:0000256" key="4">
    <source>
        <dbReference type="ARBA" id="ARBA00023136"/>
    </source>
</evidence>
<dbReference type="GO" id="GO:0000271">
    <property type="term" value="P:polysaccharide biosynthetic process"/>
    <property type="evidence" value="ECO:0007669"/>
    <property type="project" value="InterPro"/>
</dbReference>
<dbReference type="PANTHER" id="PTHR10859:SF91">
    <property type="entry name" value="DOLICHYL-PHOSPHATE BETA-GLUCOSYLTRANSFERASE"/>
    <property type="match status" value="1"/>
</dbReference>
<evidence type="ECO:0000256" key="3">
    <source>
        <dbReference type="ARBA" id="ARBA00022989"/>
    </source>
</evidence>
<dbReference type="GO" id="GO:0006487">
    <property type="term" value="P:protein N-linked glycosylation"/>
    <property type="evidence" value="ECO:0007669"/>
    <property type="project" value="TreeGrafter"/>
</dbReference>
<dbReference type="EMBL" id="BOOR01000025">
    <property type="protein sequence ID" value="GII55256.1"/>
    <property type="molecule type" value="Genomic_DNA"/>
</dbReference>
<feature type="transmembrane region" description="Helical" evidence="5">
    <location>
        <begin position="310"/>
        <end position="332"/>
    </location>
</feature>
<dbReference type="SUPFAM" id="SSF53448">
    <property type="entry name" value="Nucleotide-diphospho-sugar transferases"/>
    <property type="match status" value="1"/>
</dbReference>
<dbReference type="AlphaFoldDB" id="A0A8J3V205"/>
<reference evidence="8" key="1">
    <citation type="submission" date="2021-01" db="EMBL/GenBank/DDBJ databases">
        <title>Whole genome shotgun sequence of Planotetraspora thailandica NBRC 104271.</title>
        <authorList>
            <person name="Komaki H."/>
            <person name="Tamura T."/>
        </authorList>
    </citation>
    <scope>NUCLEOTIDE SEQUENCE</scope>
    <source>
        <strain evidence="8">NBRC 104271</strain>
    </source>
</reference>
<feature type="transmembrane region" description="Helical" evidence="5">
    <location>
        <begin position="244"/>
        <end position="265"/>
    </location>
</feature>
<name>A0A8J3V205_9ACTN</name>
<protein>
    <submittedName>
        <fullName evidence="8">Sugar translocase</fullName>
    </submittedName>
</protein>
<dbReference type="InterPro" id="IPR029044">
    <property type="entry name" value="Nucleotide-diphossugar_trans"/>
</dbReference>
<keyword evidence="4 5" id="KW-0472">Membrane</keyword>
<feature type="transmembrane region" description="Helical" evidence="5">
    <location>
        <begin position="338"/>
        <end position="358"/>
    </location>
</feature>
<dbReference type="PANTHER" id="PTHR10859">
    <property type="entry name" value="GLYCOSYL TRANSFERASE"/>
    <property type="match status" value="1"/>
</dbReference>
<dbReference type="Pfam" id="PF00535">
    <property type="entry name" value="Glycos_transf_2"/>
    <property type="match status" value="1"/>
</dbReference>
<keyword evidence="9" id="KW-1185">Reference proteome</keyword>
<dbReference type="InterPro" id="IPR007267">
    <property type="entry name" value="GtrA_DPMS_TM"/>
</dbReference>
<evidence type="ECO:0000256" key="1">
    <source>
        <dbReference type="ARBA" id="ARBA00004141"/>
    </source>
</evidence>
<evidence type="ECO:0000313" key="8">
    <source>
        <dbReference type="EMBL" id="GII55256.1"/>
    </source>
</evidence>
<organism evidence="8 9">
    <name type="scientific">Planotetraspora thailandica</name>
    <dbReference type="NCBI Taxonomy" id="487172"/>
    <lineage>
        <taxon>Bacteria</taxon>
        <taxon>Bacillati</taxon>
        <taxon>Actinomycetota</taxon>
        <taxon>Actinomycetes</taxon>
        <taxon>Streptosporangiales</taxon>
        <taxon>Streptosporangiaceae</taxon>
        <taxon>Planotetraspora</taxon>
    </lineage>
</organism>
<feature type="transmembrane region" description="Helical" evidence="5">
    <location>
        <begin position="271"/>
        <end position="289"/>
    </location>
</feature>